<dbReference type="OrthoDB" id="78734at2759"/>
<feature type="transmembrane region" description="Helical" evidence="1">
    <location>
        <begin position="202"/>
        <end position="220"/>
    </location>
</feature>
<dbReference type="InterPro" id="IPR027948">
    <property type="entry name" value="DUF4436"/>
</dbReference>
<dbReference type="EMBL" id="KI914152">
    <property type="protein sequence ID" value="ETV89995.1"/>
    <property type="molecule type" value="Genomic_DNA"/>
</dbReference>
<organism evidence="2">
    <name type="scientific">Aphanomyces invadans</name>
    <dbReference type="NCBI Taxonomy" id="157072"/>
    <lineage>
        <taxon>Eukaryota</taxon>
        <taxon>Sar</taxon>
        <taxon>Stramenopiles</taxon>
        <taxon>Oomycota</taxon>
        <taxon>Saprolegniomycetes</taxon>
        <taxon>Saprolegniales</taxon>
        <taxon>Verrucalvaceae</taxon>
        <taxon>Aphanomyces</taxon>
    </lineage>
</organism>
<feature type="non-terminal residue" evidence="2">
    <location>
        <position position="221"/>
    </location>
</feature>
<dbReference type="Pfam" id="PF14494">
    <property type="entry name" value="DUF4436"/>
    <property type="match status" value="1"/>
</dbReference>
<evidence type="ECO:0000313" key="2">
    <source>
        <dbReference type="EMBL" id="ETV89995.1"/>
    </source>
</evidence>
<feature type="transmembrane region" description="Helical" evidence="1">
    <location>
        <begin position="140"/>
        <end position="161"/>
    </location>
</feature>
<evidence type="ECO:0000256" key="1">
    <source>
        <dbReference type="SAM" id="Phobius"/>
    </source>
</evidence>
<name>A0A024T7P7_9STRA</name>
<dbReference type="RefSeq" id="XP_008881377.1">
    <property type="nucleotide sequence ID" value="XM_008883155.1"/>
</dbReference>
<keyword evidence="1" id="KW-1133">Transmembrane helix</keyword>
<dbReference type="AlphaFoldDB" id="A0A024T7P7"/>
<keyword evidence="1" id="KW-0812">Transmembrane</keyword>
<accession>A0A024T7P7</accession>
<reference evidence="2" key="1">
    <citation type="submission" date="2013-12" db="EMBL/GenBank/DDBJ databases">
        <title>The Genome Sequence of Aphanomyces invadans NJM9701.</title>
        <authorList>
            <consortium name="The Broad Institute Genomics Platform"/>
            <person name="Russ C."/>
            <person name="Tyler B."/>
            <person name="van West P."/>
            <person name="Dieguez-Uribeondo J."/>
            <person name="Young S.K."/>
            <person name="Zeng Q."/>
            <person name="Gargeya S."/>
            <person name="Fitzgerald M."/>
            <person name="Abouelleil A."/>
            <person name="Alvarado L."/>
            <person name="Chapman S.B."/>
            <person name="Gainer-Dewar J."/>
            <person name="Goldberg J."/>
            <person name="Griggs A."/>
            <person name="Gujja S."/>
            <person name="Hansen M."/>
            <person name="Howarth C."/>
            <person name="Imamovic A."/>
            <person name="Ireland A."/>
            <person name="Larimer J."/>
            <person name="McCowan C."/>
            <person name="Murphy C."/>
            <person name="Pearson M."/>
            <person name="Poon T.W."/>
            <person name="Priest M."/>
            <person name="Roberts A."/>
            <person name="Saif S."/>
            <person name="Shea T."/>
            <person name="Sykes S."/>
            <person name="Wortman J."/>
            <person name="Nusbaum C."/>
            <person name="Birren B."/>
        </authorList>
    </citation>
    <scope>NUCLEOTIDE SEQUENCE [LARGE SCALE GENOMIC DNA]</scope>
    <source>
        <strain evidence="2">NJM9701</strain>
    </source>
</reference>
<protein>
    <submittedName>
        <fullName evidence="2">Uncharacterized protein</fullName>
    </submittedName>
</protein>
<sequence>MNTKTYDVSVATTLINPPAQVVSPTNPAEVITPFRIQVGSNAIAINANTSNLYAPLDSKLPLQKGSMAWYPFDMYEVRMFVLVNTSMSPFNGQPQDPVDVSFVIVTPSNFDWNYRIKETYGDTAVAPGVYSITVEIKRQFNVYTALVFAGIWAVTVSIGYIGSCAVIWKRRAADNPVIYISALFAVPGFRNTLPGSPPYGCIFDILCTYFAIAVVLSFLVL</sequence>
<dbReference type="VEuPathDB" id="FungiDB:H310_15168"/>
<gene>
    <name evidence="2" type="ORF">H310_15168</name>
</gene>
<dbReference type="GeneID" id="20092218"/>
<keyword evidence="1" id="KW-0472">Membrane</keyword>
<proteinExistence type="predicted"/>